<protein>
    <submittedName>
        <fullName evidence="2">Putative pbsp domain protein</fullName>
    </submittedName>
</protein>
<dbReference type="PANTHER" id="PTHR33321">
    <property type="match status" value="1"/>
</dbReference>
<comment type="caution">
    <text evidence="2">The sequence shown here is derived from an EMBL/GenBank/DDBJ whole genome shotgun (WGS) entry which is preliminary data.</text>
</comment>
<dbReference type="AlphaFoldDB" id="A0A0G2EF13"/>
<accession>A0A0G2EF13</accession>
<reference evidence="2 3" key="1">
    <citation type="submission" date="2015-05" db="EMBL/GenBank/DDBJ databases">
        <title>Distinctive expansion of gene families associated with plant cell wall degradation and secondary metabolism in the genomes of grapevine trunk pathogens.</title>
        <authorList>
            <person name="Lawrence D.P."/>
            <person name="Travadon R."/>
            <person name="Rolshausen P.E."/>
            <person name="Baumgartner K."/>
        </authorList>
    </citation>
    <scope>NUCLEOTIDE SEQUENCE [LARGE SCALE GENOMIC DNA]</scope>
    <source>
        <strain evidence="2">UCRPC4</strain>
    </source>
</reference>
<feature type="compositionally biased region" description="Polar residues" evidence="1">
    <location>
        <begin position="291"/>
        <end position="316"/>
    </location>
</feature>
<keyword evidence="3" id="KW-1185">Reference proteome</keyword>
<feature type="region of interest" description="Disordered" evidence="1">
    <location>
        <begin position="1"/>
        <end position="41"/>
    </location>
</feature>
<dbReference type="PANTHER" id="PTHR33321:SF12">
    <property type="entry name" value="PLANT BASIC SECRETORY PROTEIN (BSP) FAMILY PROTEIN"/>
    <property type="match status" value="1"/>
</dbReference>
<evidence type="ECO:0000313" key="2">
    <source>
        <dbReference type="EMBL" id="KKY21467.1"/>
    </source>
</evidence>
<proteinExistence type="predicted"/>
<feature type="compositionally biased region" description="Low complexity" evidence="1">
    <location>
        <begin position="12"/>
        <end position="25"/>
    </location>
</feature>
<feature type="region of interest" description="Disordered" evidence="1">
    <location>
        <begin position="291"/>
        <end position="318"/>
    </location>
</feature>
<dbReference type="EMBL" id="LCWF01000085">
    <property type="protein sequence ID" value="KKY21467.1"/>
    <property type="molecule type" value="Genomic_DNA"/>
</dbReference>
<sequence length="333" mass="37231">MNKSSPTPTPIPVAQQPQKQFPQAPERGEDHDSVSTKTATEERKPVFRLHFNDLSHPASFHFLNLVDGSRILPNALEAIRKHLYPSEPSGKPHDQSQKFHLPPTRSVTVILRSMGGVAYTTGLDIDSSHKEIHVSLDYIQNCTNDPHRRRDEIIGVITHEMVHCYQYDGEQTAPGGLIEGIADFVRLKAGLGPPHWFDENGRKPRGDKWDHGYQKTAFFLEWLEEVYGVGTVGRINDALRTAKYNESRGFWEGLFGQGKKDFWEGLFGEGKTIEALWEAYCEAQDKGKEAQATQTKPIPTCAATDSATDGSGQSSVLKEARSYETDDIVVIDN</sequence>
<name>A0A0G2EF13_PHACM</name>
<evidence type="ECO:0000256" key="1">
    <source>
        <dbReference type="SAM" id="MobiDB-lite"/>
    </source>
</evidence>
<evidence type="ECO:0000313" key="3">
    <source>
        <dbReference type="Proteomes" id="UP000053317"/>
    </source>
</evidence>
<dbReference type="Pfam" id="PF04450">
    <property type="entry name" value="BSP"/>
    <property type="match status" value="1"/>
</dbReference>
<feature type="compositionally biased region" description="Basic and acidic residues" evidence="1">
    <location>
        <begin position="26"/>
        <end position="41"/>
    </location>
</feature>
<dbReference type="OrthoDB" id="891726at2759"/>
<organism evidence="2 3">
    <name type="scientific">Phaeomoniella chlamydospora</name>
    <name type="common">Phaeoacremonium chlamydosporum</name>
    <dbReference type="NCBI Taxonomy" id="158046"/>
    <lineage>
        <taxon>Eukaryota</taxon>
        <taxon>Fungi</taxon>
        <taxon>Dikarya</taxon>
        <taxon>Ascomycota</taxon>
        <taxon>Pezizomycotina</taxon>
        <taxon>Eurotiomycetes</taxon>
        <taxon>Chaetothyriomycetidae</taxon>
        <taxon>Phaeomoniellales</taxon>
        <taxon>Phaeomoniellaceae</taxon>
        <taxon>Phaeomoniella</taxon>
    </lineage>
</organism>
<dbReference type="Proteomes" id="UP000053317">
    <property type="component" value="Unassembled WGS sequence"/>
</dbReference>
<gene>
    <name evidence="2" type="ORF">UCRPC4_g03730</name>
</gene>
<dbReference type="InterPro" id="IPR007541">
    <property type="entry name" value="Uncharacterised_BSP"/>
</dbReference>
<reference evidence="2 3" key="2">
    <citation type="submission" date="2015-05" db="EMBL/GenBank/DDBJ databases">
        <authorList>
            <person name="Morales-Cruz A."/>
            <person name="Amrine K.C."/>
            <person name="Cantu D."/>
        </authorList>
    </citation>
    <scope>NUCLEOTIDE SEQUENCE [LARGE SCALE GENOMIC DNA]</scope>
    <source>
        <strain evidence="2">UCRPC4</strain>
    </source>
</reference>